<reference evidence="13 14" key="1">
    <citation type="submission" date="2019-02" db="EMBL/GenBank/DDBJ databases">
        <authorList>
            <person name="Lehtovirta-Morley E L."/>
        </authorList>
    </citation>
    <scope>NUCLEOTIDE SEQUENCE [LARGE SCALE GENOMIC DNA]</scope>
    <source>
        <strain evidence="13">NFRAN1</strain>
    </source>
</reference>
<dbReference type="GO" id="GO:0016020">
    <property type="term" value="C:membrane"/>
    <property type="evidence" value="ECO:0007669"/>
    <property type="project" value="UniProtKB-SubCell"/>
</dbReference>
<organism evidence="13 14">
    <name type="scientific">Candidatus Nitrosocosmicus franklandianus</name>
    <dbReference type="NCBI Taxonomy" id="1798806"/>
    <lineage>
        <taxon>Archaea</taxon>
        <taxon>Nitrososphaerota</taxon>
        <taxon>Nitrososphaeria</taxon>
        <taxon>Nitrososphaerales</taxon>
        <taxon>Nitrososphaeraceae</taxon>
        <taxon>Candidatus Nitrosocosmicus</taxon>
    </lineage>
</organism>
<dbReference type="GO" id="GO:0006784">
    <property type="term" value="P:heme A biosynthetic process"/>
    <property type="evidence" value="ECO:0007669"/>
    <property type="project" value="InterPro"/>
</dbReference>
<dbReference type="PANTHER" id="PTHR35457:SF1">
    <property type="entry name" value="HEME A SYNTHASE"/>
    <property type="match status" value="1"/>
</dbReference>
<dbReference type="InterPro" id="IPR050450">
    <property type="entry name" value="COX15/CtaA_HemeA_synthase"/>
</dbReference>
<keyword evidence="6" id="KW-0560">Oxidoreductase</keyword>
<dbReference type="GO" id="GO:0046872">
    <property type="term" value="F:metal ion binding"/>
    <property type="evidence" value="ECO:0007669"/>
    <property type="project" value="UniProtKB-KW"/>
</dbReference>
<protein>
    <submittedName>
        <fullName evidence="13">Heme A synthase</fullName>
    </submittedName>
</protein>
<evidence type="ECO:0000256" key="6">
    <source>
        <dbReference type="ARBA" id="ARBA00023002"/>
    </source>
</evidence>
<dbReference type="GeneID" id="39421467"/>
<dbReference type="EMBL" id="LR216287">
    <property type="protein sequence ID" value="VFJ14557.1"/>
    <property type="molecule type" value="Genomic_DNA"/>
</dbReference>
<keyword evidence="5 12" id="KW-1133">Transmembrane helix</keyword>
<feature type="transmembrane region" description="Helical" evidence="12">
    <location>
        <begin position="89"/>
        <end position="109"/>
    </location>
</feature>
<evidence type="ECO:0000256" key="1">
    <source>
        <dbReference type="ARBA" id="ARBA00004141"/>
    </source>
</evidence>
<dbReference type="RefSeq" id="WP_197731166.1">
    <property type="nucleotide sequence ID" value="NZ_LR216287.1"/>
</dbReference>
<feature type="transmembrane region" description="Helical" evidence="12">
    <location>
        <begin position="57"/>
        <end position="77"/>
    </location>
</feature>
<keyword evidence="2" id="KW-1003">Cell membrane</keyword>
<keyword evidence="7" id="KW-0408">Iron</keyword>
<feature type="transmembrane region" description="Helical" evidence="12">
    <location>
        <begin position="7"/>
        <end position="28"/>
    </location>
</feature>
<keyword evidence="14" id="KW-1185">Reference proteome</keyword>
<keyword evidence="9 12" id="KW-0472">Membrane</keyword>
<dbReference type="PANTHER" id="PTHR35457">
    <property type="entry name" value="HEME A SYNTHASE"/>
    <property type="match status" value="1"/>
</dbReference>
<evidence type="ECO:0000313" key="14">
    <source>
        <dbReference type="Proteomes" id="UP000294299"/>
    </source>
</evidence>
<dbReference type="GO" id="GO:0016491">
    <property type="term" value="F:oxidoreductase activity"/>
    <property type="evidence" value="ECO:0007669"/>
    <property type="project" value="UniProtKB-KW"/>
</dbReference>
<keyword evidence="10" id="KW-1015">Disulfide bond</keyword>
<evidence type="ECO:0000313" key="13">
    <source>
        <dbReference type="EMBL" id="VFJ14557.1"/>
    </source>
</evidence>
<evidence type="ECO:0000256" key="10">
    <source>
        <dbReference type="ARBA" id="ARBA00023157"/>
    </source>
</evidence>
<evidence type="ECO:0000256" key="8">
    <source>
        <dbReference type="ARBA" id="ARBA00023133"/>
    </source>
</evidence>
<keyword evidence="4" id="KW-0479">Metal-binding</keyword>
<dbReference type="Pfam" id="PF02628">
    <property type="entry name" value="COX15-CtaA"/>
    <property type="match status" value="1"/>
</dbReference>
<sequence>MNYDKFLQVFSIGTLCVLFGLMTLGGYVSSTGVGLSCPDWPLCPQGLTPSYEFLIEYIHRTIAATTGLLVFLTMAFVLKGKNSAKTTKIFSIIASATVVGQITLGAIVINEKLHADLVTAHLGLGLVLYSSMIFVVINIFYTNINLKSLKSTTNLSAKDNSNSEISFSSK</sequence>
<evidence type="ECO:0000256" key="7">
    <source>
        <dbReference type="ARBA" id="ARBA00023004"/>
    </source>
</evidence>
<evidence type="ECO:0000256" key="2">
    <source>
        <dbReference type="ARBA" id="ARBA00022475"/>
    </source>
</evidence>
<gene>
    <name evidence="13" type="primary">ctaA</name>
    <name evidence="13" type="ORF">NFRAN_2235</name>
</gene>
<dbReference type="InterPro" id="IPR003780">
    <property type="entry name" value="COX15/CtaA_fam"/>
</dbReference>
<dbReference type="Proteomes" id="UP000294299">
    <property type="component" value="Chromosome NFRAN"/>
</dbReference>
<proteinExistence type="predicted"/>
<dbReference type="KEGG" id="nfn:NFRAN_2235"/>
<evidence type="ECO:0000256" key="12">
    <source>
        <dbReference type="SAM" id="Phobius"/>
    </source>
</evidence>
<name>A0A484ICV2_9ARCH</name>
<evidence type="ECO:0000256" key="5">
    <source>
        <dbReference type="ARBA" id="ARBA00022989"/>
    </source>
</evidence>
<dbReference type="OrthoDB" id="336837at2157"/>
<comment type="pathway">
    <text evidence="11">Porphyrin-containing compound metabolism.</text>
</comment>
<evidence type="ECO:0000256" key="4">
    <source>
        <dbReference type="ARBA" id="ARBA00022723"/>
    </source>
</evidence>
<feature type="transmembrane region" description="Helical" evidence="12">
    <location>
        <begin position="121"/>
        <end position="141"/>
    </location>
</feature>
<comment type="subcellular location">
    <subcellularLocation>
        <location evidence="1">Membrane</location>
        <topology evidence="1">Multi-pass membrane protein</topology>
    </subcellularLocation>
</comment>
<evidence type="ECO:0000256" key="11">
    <source>
        <dbReference type="ARBA" id="ARBA00023444"/>
    </source>
</evidence>
<evidence type="ECO:0000256" key="3">
    <source>
        <dbReference type="ARBA" id="ARBA00022692"/>
    </source>
</evidence>
<keyword evidence="8" id="KW-0350">Heme biosynthesis</keyword>
<keyword evidence="3 12" id="KW-0812">Transmembrane</keyword>
<evidence type="ECO:0000256" key="9">
    <source>
        <dbReference type="ARBA" id="ARBA00023136"/>
    </source>
</evidence>
<accession>A0A484ICV2</accession>
<dbReference type="AlphaFoldDB" id="A0A484ICV2"/>